<reference evidence="2 3" key="1">
    <citation type="submission" date="2023-12" db="EMBL/GenBank/DDBJ databases">
        <title>Description of new species of Mycobacterium terrae complex isolated from sewage at the Sao Paulo Zoological Park Foundation in Brazil.</title>
        <authorList>
            <person name="Romagnoli C.L."/>
            <person name="Conceicao E.C."/>
            <person name="Machado E."/>
            <person name="Barreto L.B.P.F."/>
            <person name="Sharma A."/>
            <person name="Silva N.M."/>
            <person name="Marques L.E."/>
            <person name="Juliana M.A."/>
            <person name="Lourenco M.C.S."/>
            <person name="Digiampietri L.A."/>
            <person name="Suffys P.N."/>
            <person name="Viana-Niero C."/>
        </authorList>
    </citation>
    <scope>NUCLEOTIDE SEQUENCE [LARGE SCALE GENOMIC DNA]</scope>
    <source>
        <strain evidence="2 3">MYC340</strain>
    </source>
</reference>
<dbReference type="RefSeq" id="WP_224974359.1">
    <property type="nucleotide sequence ID" value="NZ_JAYJJU010000019.1"/>
</dbReference>
<dbReference type="Proteomes" id="UP001298593">
    <property type="component" value="Unassembled WGS sequence"/>
</dbReference>
<feature type="chain" id="PRO_5047220260" description="PE-PGRS family protein" evidence="1">
    <location>
        <begin position="26"/>
        <end position="773"/>
    </location>
</feature>
<keyword evidence="1" id="KW-0732">Signal</keyword>
<evidence type="ECO:0000256" key="1">
    <source>
        <dbReference type="SAM" id="SignalP"/>
    </source>
</evidence>
<evidence type="ECO:0000313" key="3">
    <source>
        <dbReference type="Proteomes" id="UP001298593"/>
    </source>
</evidence>
<gene>
    <name evidence="2" type="ORF">KV113_17840</name>
</gene>
<proteinExistence type="predicted"/>
<keyword evidence="3" id="KW-1185">Reference proteome</keyword>
<evidence type="ECO:0000313" key="2">
    <source>
        <dbReference type="EMBL" id="MEB3033418.1"/>
    </source>
</evidence>
<name>A0ABU5XZW1_9MYCO</name>
<protein>
    <recommendedName>
        <fullName evidence="4">PE-PGRS family protein</fullName>
    </recommendedName>
</protein>
<comment type="caution">
    <text evidence="2">The sequence shown here is derived from an EMBL/GenBank/DDBJ whole genome shotgun (WGS) entry which is preliminary data.</text>
</comment>
<dbReference type="EMBL" id="JAYJJU010000019">
    <property type="protein sequence ID" value="MEB3033418.1"/>
    <property type="molecule type" value="Genomic_DNA"/>
</dbReference>
<feature type="signal peptide" evidence="1">
    <location>
        <begin position="1"/>
        <end position="25"/>
    </location>
</feature>
<evidence type="ECO:0008006" key="4">
    <source>
        <dbReference type="Google" id="ProtNLM"/>
    </source>
</evidence>
<sequence>MQLALRPYVTPGVVIAGAALVAVNAAVPTAVVKPNAEIRQELHRVQHRPIQLTAGPDFFSPYVDLFNNTATNLVAMGSDNGWGNLIMQILTDPSSLAKLPEVFDFLTNPMPEISGSDPMMVMLSPLLTIGLGMIGPLVTVNNAMHAINEQIWNPTNPLDPFAAMFTAPAVLLNAYLNGTDTLDIAGIHIPAWNGILAHGQTLDLDLTASDLVNGIKIGDETIAGLLDQTGIGTLQVAGMLTGLLNTLGLGSQTPVDLLNDIGLGGQQISDVAMTLLNALGIGDPTVADIFTQLGVGNLQTADVVIDFTHALGLNNPMITDITDSFGVGDLKLADLGMNVLNALGIGDPTLSGLLGTIGADDLTLNGILNTAVDALGLGGQTPASIIDALGGGDLTSHEVITSLLTGLGLGNQTMYDLLSQAGLANVDVGDIVISVLGPAGNTSMADVLDAAGFANVTVKQLTDLMGITNLSLGTVFGNLQSMGVIGNLTINDFIAATGGTPLAKGGDTSMLDALNGTTIGSILADQGMLDSPLSAMLGDMATMSLADMIRENFAMPLIDMLAGTGMADMTLSELVLGNMPDQPLADLLGPMGSTTLTDLINQMVPANISIVDMLNDAGIGGQTMSELLNGLFGDQTVNNALDDGGLGGMHLDDIISQALGTGTINDMLNEFGIGGQNLSDLFDQFFGTTTISDGLIDLGLGDQTLNELIDSLFGTATLSSLLGDFGTQTVNELLESMGLGDLTVINAQIEEFFGSMAYFIDGLPNQIAAVLGA</sequence>
<accession>A0ABU5XZW1</accession>
<organism evidence="2 3">
    <name type="scientific">[Mycobacterium] nativiensis</name>
    <dbReference type="NCBI Taxonomy" id="2855503"/>
    <lineage>
        <taxon>Bacteria</taxon>
        <taxon>Bacillati</taxon>
        <taxon>Actinomycetota</taxon>
        <taxon>Actinomycetes</taxon>
        <taxon>Mycobacteriales</taxon>
        <taxon>Mycobacteriaceae</taxon>
        <taxon>Mycolicibacter</taxon>
    </lineage>
</organism>